<dbReference type="FunFam" id="3.30.160.60:FF:000446">
    <property type="entry name" value="Zinc finger protein"/>
    <property type="match status" value="1"/>
</dbReference>
<dbReference type="Pfam" id="PF13912">
    <property type="entry name" value="zf-C2H2_6"/>
    <property type="match status" value="1"/>
</dbReference>
<feature type="domain" description="C2H2-type" evidence="9">
    <location>
        <begin position="514"/>
        <end position="541"/>
    </location>
</feature>
<name>A0A7M7KIF7_VARDE</name>
<feature type="domain" description="C2H2-type" evidence="9">
    <location>
        <begin position="282"/>
        <end position="309"/>
    </location>
</feature>
<dbReference type="PROSITE" id="PS00028">
    <property type="entry name" value="ZINC_FINGER_C2H2_1"/>
    <property type="match status" value="14"/>
</dbReference>
<evidence type="ECO:0000259" key="9">
    <source>
        <dbReference type="PROSITE" id="PS50157"/>
    </source>
</evidence>
<dbReference type="RefSeq" id="XP_022667300.1">
    <property type="nucleotide sequence ID" value="XM_022811565.1"/>
</dbReference>
<evidence type="ECO:0000256" key="6">
    <source>
        <dbReference type="ARBA" id="ARBA00023242"/>
    </source>
</evidence>
<feature type="domain" description="C2H2-type" evidence="9">
    <location>
        <begin position="426"/>
        <end position="454"/>
    </location>
</feature>
<dbReference type="InterPro" id="IPR008598">
    <property type="entry name" value="Di19_Zn-bd"/>
</dbReference>
<feature type="domain" description="C2H2-type" evidence="9">
    <location>
        <begin position="366"/>
        <end position="393"/>
    </location>
</feature>
<keyword evidence="5" id="KW-0862">Zinc</keyword>
<evidence type="ECO:0000256" key="8">
    <source>
        <dbReference type="PROSITE-ProRule" id="PRU00042"/>
    </source>
</evidence>
<accession>A0A7M7KIF7</accession>
<dbReference type="Gene3D" id="3.30.160.60">
    <property type="entry name" value="Classic Zinc Finger"/>
    <property type="match status" value="10"/>
</dbReference>
<dbReference type="SUPFAM" id="SSF57667">
    <property type="entry name" value="beta-beta-alpha zinc fingers"/>
    <property type="match status" value="6"/>
</dbReference>
<dbReference type="FunFam" id="3.30.160.60:FF:000100">
    <property type="entry name" value="Zinc finger 45-like"/>
    <property type="match status" value="1"/>
</dbReference>
<feature type="domain" description="C2H2-type" evidence="9">
    <location>
        <begin position="569"/>
        <end position="594"/>
    </location>
</feature>
<keyword evidence="3" id="KW-0677">Repeat</keyword>
<dbReference type="PANTHER" id="PTHR24409">
    <property type="entry name" value="ZINC FINGER PROTEIN 142"/>
    <property type="match status" value="1"/>
</dbReference>
<feature type="domain" description="C2H2-type" evidence="9">
    <location>
        <begin position="137"/>
        <end position="165"/>
    </location>
</feature>
<dbReference type="KEGG" id="vde:111252914"/>
<feature type="domain" description="C2H2-type" evidence="9">
    <location>
        <begin position="338"/>
        <end position="365"/>
    </location>
</feature>
<evidence type="ECO:0000313" key="11">
    <source>
        <dbReference type="Proteomes" id="UP000594260"/>
    </source>
</evidence>
<reference evidence="10" key="1">
    <citation type="submission" date="2021-01" db="UniProtKB">
        <authorList>
            <consortium name="EnsemblMetazoa"/>
        </authorList>
    </citation>
    <scope>IDENTIFICATION</scope>
</reference>
<keyword evidence="11" id="KW-1185">Reference proteome</keyword>
<dbReference type="Pfam" id="PF00096">
    <property type="entry name" value="zf-C2H2"/>
    <property type="match status" value="6"/>
</dbReference>
<dbReference type="GO" id="GO:0008270">
    <property type="term" value="F:zinc ion binding"/>
    <property type="evidence" value="ECO:0007669"/>
    <property type="project" value="UniProtKB-KW"/>
</dbReference>
<evidence type="ECO:0000256" key="3">
    <source>
        <dbReference type="ARBA" id="ARBA00022737"/>
    </source>
</evidence>
<dbReference type="InterPro" id="IPR013087">
    <property type="entry name" value="Znf_C2H2_type"/>
</dbReference>
<keyword evidence="6" id="KW-0539">Nucleus</keyword>
<dbReference type="FunFam" id="3.30.160.60:FF:000690">
    <property type="entry name" value="Zinc finger protein 354C"/>
    <property type="match status" value="1"/>
</dbReference>
<evidence type="ECO:0000256" key="1">
    <source>
        <dbReference type="ARBA" id="ARBA00004123"/>
    </source>
</evidence>
<feature type="domain" description="C2H2-type" evidence="9">
    <location>
        <begin position="458"/>
        <end position="486"/>
    </location>
</feature>
<dbReference type="SMART" id="SM00355">
    <property type="entry name" value="ZnF_C2H2"/>
    <property type="match status" value="16"/>
</dbReference>
<dbReference type="OMA" id="HHCRIVH"/>
<dbReference type="InParanoid" id="A0A7M7KIF7"/>
<evidence type="ECO:0000256" key="7">
    <source>
        <dbReference type="ARBA" id="ARBA00068876"/>
    </source>
</evidence>
<evidence type="ECO:0000313" key="10">
    <source>
        <dbReference type="EnsemblMetazoa" id="XP_022667300"/>
    </source>
</evidence>
<feature type="domain" description="C2H2-type" evidence="9">
    <location>
        <begin position="252"/>
        <end position="280"/>
    </location>
</feature>
<evidence type="ECO:0000256" key="4">
    <source>
        <dbReference type="ARBA" id="ARBA00022771"/>
    </source>
</evidence>
<dbReference type="FunFam" id="3.30.160.60:FF:001397">
    <property type="entry name" value="Datilografo, isoform A"/>
    <property type="match status" value="1"/>
</dbReference>
<comment type="subcellular location">
    <subcellularLocation>
        <location evidence="1">Nucleus</location>
    </subcellularLocation>
</comment>
<organism evidence="10 11">
    <name type="scientific">Varroa destructor</name>
    <name type="common">Honeybee mite</name>
    <dbReference type="NCBI Taxonomy" id="109461"/>
    <lineage>
        <taxon>Eukaryota</taxon>
        <taxon>Metazoa</taxon>
        <taxon>Ecdysozoa</taxon>
        <taxon>Arthropoda</taxon>
        <taxon>Chelicerata</taxon>
        <taxon>Arachnida</taxon>
        <taxon>Acari</taxon>
        <taxon>Parasitiformes</taxon>
        <taxon>Mesostigmata</taxon>
        <taxon>Gamasina</taxon>
        <taxon>Dermanyssoidea</taxon>
        <taxon>Varroidae</taxon>
        <taxon>Varroa</taxon>
    </lineage>
</organism>
<feature type="domain" description="C2H2-type" evidence="9">
    <location>
        <begin position="542"/>
        <end position="569"/>
    </location>
</feature>
<feature type="domain" description="C2H2-type" evidence="9">
    <location>
        <begin position="193"/>
        <end position="220"/>
    </location>
</feature>
<dbReference type="EnsemblMetazoa" id="XM_022811565">
    <property type="protein sequence ID" value="XP_022667300"/>
    <property type="gene ID" value="LOC111252914"/>
</dbReference>
<protein>
    <recommendedName>
        <fullName evidence="7">Zinc finger protein 865</fullName>
    </recommendedName>
</protein>
<dbReference type="PANTHER" id="PTHR24409:SF295">
    <property type="entry name" value="AZ2-RELATED"/>
    <property type="match status" value="1"/>
</dbReference>
<dbReference type="AlphaFoldDB" id="A0A7M7KIF7"/>
<dbReference type="GO" id="GO:0005634">
    <property type="term" value="C:nucleus"/>
    <property type="evidence" value="ECO:0007669"/>
    <property type="project" value="UniProtKB-SubCell"/>
</dbReference>
<dbReference type="FunFam" id="3.30.160.60:FF:000145">
    <property type="entry name" value="Zinc finger protein 574"/>
    <property type="match status" value="2"/>
</dbReference>
<evidence type="ECO:0000256" key="5">
    <source>
        <dbReference type="ARBA" id="ARBA00022833"/>
    </source>
</evidence>
<sequence length="712" mass="80542">MPLPERMASSLLVEGTESAEQDDVVVQEGSMAEVEPMEDQVEEASGVIYKCGECLTLFENEDEANAHVQECSLPLIEETVAEEISVPEDQVIQDEETEFQAVEEVREEQSEELVTTADAQEDPSGAISRDQQQTVVFECRTCGLRFRTPHAYANHYVSTHAASSTACPICGNWYSTRSNLKAHIMLHTGLRPHACPICNKRFAVLSNLRCHLRIHENRVKCPHCRRTLASPAELESHTKTAHAAVVATGSNLSCPYCQKEFSHASTLRGHIRNQHTDGARNLVCEYCTKEFSNRSNLEVHIRSHTGEKPFECGKCGRAFAVMSNLKAHLRIHNGDRRHPCNQCNKSFYSKFDLRQHSYTHTGERPHECDLCGERFAKVGNLNAHRMTHISEKPHKCEICGAGFSKAELLSKHTRRFHNPMNTQCPLQCAFCGQYFQQVKQCREHVKEAHAADSLSAKVCCSHCPRKFVTETQLAEHERTLHKLQATLFCKYCRRPYANESKHRKHEESGVCLQRRCKICWRQCKSPSDYEAHVRTHSDERPFACEICDKHFNKEVNLVRHRLVHKGLRYNCMVCFNKFLSEAAIHKHMQQAHPGMFRGKLYVNVTDGTGGSTKLIIVNAPNDEGMLLEGAQVVIREGHQQVVQIEGTGQQQEKQLQVLVKGESGAAITEGLLEHVEEGEAEAVALETLHEGEDVSHYETSRYVMRSRVKLIT</sequence>
<dbReference type="GO" id="GO:0000981">
    <property type="term" value="F:DNA-binding transcription factor activity, RNA polymerase II-specific"/>
    <property type="evidence" value="ECO:0007669"/>
    <property type="project" value="TreeGrafter"/>
</dbReference>
<feature type="domain" description="C2H2-type" evidence="9">
    <location>
        <begin position="165"/>
        <end position="192"/>
    </location>
</feature>
<dbReference type="PROSITE" id="PS50157">
    <property type="entry name" value="ZINC_FINGER_C2H2_2"/>
    <property type="match status" value="14"/>
</dbReference>
<dbReference type="GeneID" id="111252914"/>
<proteinExistence type="predicted"/>
<feature type="domain" description="C2H2-type" evidence="9">
    <location>
        <begin position="394"/>
        <end position="422"/>
    </location>
</feature>
<dbReference type="OrthoDB" id="6474134at2759"/>
<dbReference type="GO" id="GO:0000977">
    <property type="term" value="F:RNA polymerase II transcription regulatory region sequence-specific DNA binding"/>
    <property type="evidence" value="ECO:0007669"/>
    <property type="project" value="TreeGrafter"/>
</dbReference>
<dbReference type="InterPro" id="IPR036236">
    <property type="entry name" value="Znf_C2H2_sf"/>
</dbReference>
<evidence type="ECO:0000256" key="2">
    <source>
        <dbReference type="ARBA" id="ARBA00022723"/>
    </source>
</evidence>
<dbReference type="Proteomes" id="UP000594260">
    <property type="component" value="Unplaced"/>
</dbReference>
<dbReference type="GO" id="GO:0003682">
    <property type="term" value="F:chromatin binding"/>
    <property type="evidence" value="ECO:0007669"/>
    <property type="project" value="UniProtKB-ARBA"/>
</dbReference>
<keyword evidence="4 8" id="KW-0863">Zinc-finger</keyword>
<feature type="domain" description="C2H2-type" evidence="9">
    <location>
        <begin position="310"/>
        <end position="337"/>
    </location>
</feature>
<dbReference type="Pfam" id="PF05605">
    <property type="entry name" value="zf-Di19"/>
    <property type="match status" value="1"/>
</dbReference>
<keyword evidence="2" id="KW-0479">Metal-binding</keyword>